<dbReference type="AlphaFoldDB" id="A0A1M6JDT3"/>
<name>A0A1M6JDT3_9ACTN</name>
<dbReference type="RefSeq" id="WP_073379305.1">
    <property type="nucleotide sequence ID" value="NZ_FQZK01000006.1"/>
</dbReference>
<reference evidence="1 2" key="1">
    <citation type="submission" date="2016-11" db="EMBL/GenBank/DDBJ databases">
        <authorList>
            <person name="Jaros S."/>
            <person name="Januszkiewicz K."/>
            <person name="Wedrychowicz H."/>
        </authorList>
    </citation>
    <scope>NUCLEOTIDE SEQUENCE [LARGE SCALE GENOMIC DNA]</scope>
    <source>
        <strain evidence="1 2">CGMCC 4.5723</strain>
    </source>
</reference>
<dbReference type="EMBL" id="FQZK01000006">
    <property type="protein sequence ID" value="SHJ44853.1"/>
    <property type="molecule type" value="Genomic_DNA"/>
</dbReference>
<accession>A0A1M6JDT3</accession>
<dbReference type="Proteomes" id="UP000184452">
    <property type="component" value="Unassembled WGS sequence"/>
</dbReference>
<dbReference type="OrthoDB" id="4541031at2"/>
<keyword evidence="2" id="KW-1185">Reference proteome</keyword>
<proteinExistence type="predicted"/>
<evidence type="ECO:0000313" key="2">
    <source>
        <dbReference type="Proteomes" id="UP000184452"/>
    </source>
</evidence>
<gene>
    <name evidence="1" type="ORF">SAMN05421803_10697</name>
</gene>
<organism evidence="1 2">
    <name type="scientific">Nocardiopsis flavescens</name>
    <dbReference type="NCBI Taxonomy" id="758803"/>
    <lineage>
        <taxon>Bacteria</taxon>
        <taxon>Bacillati</taxon>
        <taxon>Actinomycetota</taxon>
        <taxon>Actinomycetes</taxon>
        <taxon>Streptosporangiales</taxon>
        <taxon>Nocardiopsidaceae</taxon>
        <taxon>Nocardiopsis</taxon>
    </lineage>
</organism>
<evidence type="ECO:0000313" key="1">
    <source>
        <dbReference type="EMBL" id="SHJ44853.1"/>
    </source>
</evidence>
<sequence>MESPLTHDSSSFLNFRRYSFRSPHAHAFRWVNAKRFRLRVPSAGDRRLLAALIGHAWFRDAYAGGGAHADETRHGSYRLDAITPDTYERVGREEGAAVLRMWADRYGEVPDDLEADLRREVFEPLARADGVHHLVGVGEDDFHDWGGVHDEFHEFVLVDRFRGLLTLLVAADD</sequence>
<protein>
    <submittedName>
        <fullName evidence="1">Uncharacterized protein</fullName>
    </submittedName>
</protein>